<evidence type="ECO:0000313" key="1">
    <source>
        <dbReference type="EMBL" id="VDM40017.1"/>
    </source>
</evidence>
<dbReference type="Proteomes" id="UP000050794">
    <property type="component" value="Unassembled WGS sequence"/>
</dbReference>
<evidence type="ECO:0000313" key="2">
    <source>
        <dbReference type="Proteomes" id="UP000050794"/>
    </source>
</evidence>
<sequence length="116" mass="12789">MKIKIPMMYHQNGTATRKAATGRICCFCAARSLSSAGRWRQLKDGSLDIPKVNGFELGTPDLKTGVLGIPAYFKTENAIDLIGAPFRFLMDPVDATPLIVLGRAPTPSHIQFIFWH</sequence>
<dbReference type="AlphaFoldDB" id="A0A183UJM6"/>
<organism evidence="2 3">
    <name type="scientific">Toxocara canis</name>
    <name type="common">Canine roundworm</name>
    <dbReference type="NCBI Taxonomy" id="6265"/>
    <lineage>
        <taxon>Eukaryota</taxon>
        <taxon>Metazoa</taxon>
        <taxon>Ecdysozoa</taxon>
        <taxon>Nematoda</taxon>
        <taxon>Chromadorea</taxon>
        <taxon>Rhabditida</taxon>
        <taxon>Spirurina</taxon>
        <taxon>Ascaridomorpha</taxon>
        <taxon>Ascaridoidea</taxon>
        <taxon>Toxocaridae</taxon>
        <taxon>Toxocara</taxon>
    </lineage>
</organism>
<evidence type="ECO:0000313" key="3">
    <source>
        <dbReference type="WBParaSite" id="TCNE_0000869601-mRNA-1"/>
    </source>
</evidence>
<proteinExistence type="predicted"/>
<protein>
    <submittedName>
        <fullName evidence="3">Peptidase A1 domain-containing protein</fullName>
    </submittedName>
</protein>
<gene>
    <name evidence="1" type="ORF">TCNE_LOCUS8696</name>
</gene>
<dbReference type="WBParaSite" id="TCNE_0000869601-mRNA-1">
    <property type="protein sequence ID" value="TCNE_0000869601-mRNA-1"/>
    <property type="gene ID" value="TCNE_0000869601"/>
</dbReference>
<reference evidence="3" key="1">
    <citation type="submission" date="2016-06" db="UniProtKB">
        <authorList>
            <consortium name="WormBaseParasite"/>
        </authorList>
    </citation>
    <scope>IDENTIFICATION</scope>
</reference>
<dbReference type="EMBL" id="UYWY01019974">
    <property type="protein sequence ID" value="VDM40017.1"/>
    <property type="molecule type" value="Genomic_DNA"/>
</dbReference>
<accession>A0A183UJM6</accession>
<keyword evidence="2" id="KW-1185">Reference proteome</keyword>
<reference evidence="1 2" key="2">
    <citation type="submission" date="2018-11" db="EMBL/GenBank/DDBJ databases">
        <authorList>
            <consortium name="Pathogen Informatics"/>
        </authorList>
    </citation>
    <scope>NUCLEOTIDE SEQUENCE [LARGE SCALE GENOMIC DNA]</scope>
</reference>
<name>A0A183UJM6_TOXCA</name>